<sequence>MSDTVEKAIFYMVELFIFITACIFIIGGINEQERTLNVVHQSVKQEDRRLFTDLKDKGNETYTGAEVLMTIYHIKELNANIRVDGKEIEELDTSSILLTKSYQVEYIYDSNGTVLTIVFS</sequence>
<proteinExistence type="predicted"/>
<feature type="transmembrane region" description="Helical" evidence="1">
    <location>
        <begin position="9"/>
        <end position="29"/>
    </location>
</feature>
<dbReference type="Proteomes" id="UP001306950">
    <property type="component" value="Unassembled WGS sequence"/>
</dbReference>
<evidence type="ECO:0000256" key="1">
    <source>
        <dbReference type="SAM" id="Phobius"/>
    </source>
</evidence>
<organism evidence="2 3">
    <name type="scientific">Paenibacillus haidiansis</name>
    <dbReference type="NCBI Taxonomy" id="1574488"/>
    <lineage>
        <taxon>Bacteria</taxon>
        <taxon>Bacillati</taxon>
        <taxon>Bacillota</taxon>
        <taxon>Bacilli</taxon>
        <taxon>Bacillales</taxon>
        <taxon>Paenibacillaceae</taxon>
        <taxon>Paenibacillus</taxon>
    </lineage>
</organism>
<dbReference type="EMBL" id="JAZHPZ010000001">
    <property type="protein sequence ID" value="MEF2964208.1"/>
    <property type="molecule type" value="Genomic_DNA"/>
</dbReference>
<evidence type="ECO:0000313" key="2">
    <source>
        <dbReference type="EMBL" id="MEF2964208.1"/>
    </source>
</evidence>
<keyword evidence="1" id="KW-0812">Transmembrane</keyword>
<gene>
    <name evidence="2" type="ORF">V3851_00070</name>
</gene>
<keyword evidence="1" id="KW-0472">Membrane</keyword>
<accession>A0ABU7VKA9</accession>
<evidence type="ECO:0000313" key="3">
    <source>
        <dbReference type="Proteomes" id="UP001306950"/>
    </source>
</evidence>
<keyword evidence="3" id="KW-1185">Reference proteome</keyword>
<dbReference type="RefSeq" id="WP_331844455.1">
    <property type="nucleotide sequence ID" value="NZ_JAZHPZ010000001.1"/>
</dbReference>
<reference evidence="2 3" key="1">
    <citation type="submission" date="2024-02" db="EMBL/GenBank/DDBJ databases">
        <title>A nitrogen-fixing paenibacillus bacterium.</title>
        <authorList>
            <person name="Zhang W.L."/>
            <person name="Chen S.F."/>
        </authorList>
    </citation>
    <scope>NUCLEOTIDE SEQUENCE [LARGE SCALE GENOMIC DNA]</scope>
    <source>
        <strain evidence="2 3">M1</strain>
    </source>
</reference>
<name>A0ABU7VKA9_9BACL</name>
<protein>
    <submittedName>
        <fullName evidence="2">Uncharacterized protein</fullName>
    </submittedName>
</protein>
<keyword evidence="1" id="KW-1133">Transmembrane helix</keyword>
<comment type="caution">
    <text evidence="2">The sequence shown here is derived from an EMBL/GenBank/DDBJ whole genome shotgun (WGS) entry which is preliminary data.</text>
</comment>